<dbReference type="InterPro" id="IPR003018">
    <property type="entry name" value="GAF"/>
</dbReference>
<dbReference type="CDD" id="cd01949">
    <property type="entry name" value="GGDEF"/>
    <property type="match status" value="1"/>
</dbReference>
<organism evidence="3 4">
    <name type="scientific">Acetobacter vaccinii</name>
    <dbReference type="NCBI Taxonomy" id="2592655"/>
    <lineage>
        <taxon>Bacteria</taxon>
        <taxon>Pseudomonadati</taxon>
        <taxon>Pseudomonadota</taxon>
        <taxon>Alphaproteobacteria</taxon>
        <taxon>Acetobacterales</taxon>
        <taxon>Acetobacteraceae</taxon>
        <taxon>Acetobacter</taxon>
    </lineage>
</organism>
<dbReference type="SUPFAM" id="SSF55781">
    <property type="entry name" value="GAF domain-like"/>
    <property type="match status" value="3"/>
</dbReference>
<dbReference type="InterPro" id="IPR029787">
    <property type="entry name" value="Nucleotide_cyclase"/>
</dbReference>
<dbReference type="Pfam" id="PF13185">
    <property type="entry name" value="GAF_2"/>
    <property type="match status" value="2"/>
</dbReference>
<dbReference type="InterPro" id="IPR044398">
    <property type="entry name" value="Globin-sensor_dom"/>
</dbReference>
<feature type="domain" description="GGDEF" evidence="2">
    <location>
        <begin position="777"/>
        <end position="917"/>
    </location>
</feature>
<dbReference type="PROSITE" id="PS50883">
    <property type="entry name" value="EAL"/>
    <property type="match status" value="1"/>
</dbReference>
<dbReference type="InterPro" id="IPR043128">
    <property type="entry name" value="Rev_trsase/Diguanyl_cyclase"/>
</dbReference>
<dbReference type="GO" id="GO:0019825">
    <property type="term" value="F:oxygen binding"/>
    <property type="evidence" value="ECO:0007669"/>
    <property type="project" value="InterPro"/>
</dbReference>
<proteinExistence type="predicted"/>
<dbReference type="RefSeq" id="WP_149278627.1">
    <property type="nucleotide sequence ID" value="NZ_CP043506.1"/>
</dbReference>
<dbReference type="Pfam" id="PF00990">
    <property type="entry name" value="GGDEF"/>
    <property type="match status" value="1"/>
</dbReference>
<evidence type="ECO:0000313" key="3">
    <source>
        <dbReference type="EMBL" id="QEO16947.1"/>
    </source>
</evidence>
<reference evidence="3 4" key="1">
    <citation type="submission" date="2019-09" db="EMBL/GenBank/DDBJ databases">
        <title>Genome sequencing of strain KACC 21233.</title>
        <authorList>
            <person name="Heo J."/>
            <person name="Kim S.-J."/>
            <person name="Kim J.-S."/>
            <person name="Hong S.-B."/>
            <person name="Kwon S.-W."/>
        </authorList>
    </citation>
    <scope>NUCLEOTIDE SEQUENCE [LARGE SCALE GENOMIC DNA]</scope>
    <source>
        <strain evidence="3 4">KACC 21233</strain>
    </source>
</reference>
<evidence type="ECO:0000259" key="1">
    <source>
        <dbReference type="PROSITE" id="PS50883"/>
    </source>
</evidence>
<evidence type="ECO:0000259" key="2">
    <source>
        <dbReference type="PROSITE" id="PS50887"/>
    </source>
</evidence>
<accession>A0A5C1YPD8</accession>
<dbReference type="KEGG" id="acek:FLP30_03640"/>
<dbReference type="Pfam" id="PF00563">
    <property type="entry name" value="EAL"/>
    <property type="match status" value="1"/>
</dbReference>
<dbReference type="InterPro" id="IPR035919">
    <property type="entry name" value="EAL_sf"/>
</dbReference>
<dbReference type="FunFam" id="3.30.70.270:FF:000001">
    <property type="entry name" value="Diguanylate cyclase domain protein"/>
    <property type="match status" value="1"/>
</dbReference>
<gene>
    <name evidence="3" type="ORF">FLP30_03640</name>
</gene>
<dbReference type="SUPFAM" id="SSF55785">
    <property type="entry name" value="PYP-like sensor domain (PAS domain)"/>
    <property type="match status" value="1"/>
</dbReference>
<dbReference type="Gene3D" id="1.10.490.10">
    <property type="entry name" value="Globins"/>
    <property type="match status" value="1"/>
</dbReference>
<dbReference type="NCBIfam" id="TIGR00254">
    <property type="entry name" value="GGDEF"/>
    <property type="match status" value="1"/>
</dbReference>
<dbReference type="Gene3D" id="3.30.450.20">
    <property type="entry name" value="PAS domain"/>
    <property type="match status" value="1"/>
</dbReference>
<dbReference type="CDD" id="cd01948">
    <property type="entry name" value="EAL"/>
    <property type="match status" value="1"/>
</dbReference>
<dbReference type="Gene3D" id="3.30.70.270">
    <property type="match status" value="1"/>
</dbReference>
<dbReference type="InterPro" id="IPR035965">
    <property type="entry name" value="PAS-like_dom_sf"/>
</dbReference>
<dbReference type="SUPFAM" id="SSF141868">
    <property type="entry name" value="EAL domain-like"/>
    <property type="match status" value="1"/>
</dbReference>
<dbReference type="PROSITE" id="PS50887">
    <property type="entry name" value="GGDEF"/>
    <property type="match status" value="1"/>
</dbReference>
<dbReference type="SMART" id="SM00267">
    <property type="entry name" value="GGDEF"/>
    <property type="match status" value="1"/>
</dbReference>
<dbReference type="GO" id="GO:0071111">
    <property type="term" value="F:cyclic-guanylate-specific phosphodiesterase activity"/>
    <property type="evidence" value="ECO:0007669"/>
    <property type="project" value="InterPro"/>
</dbReference>
<dbReference type="SMART" id="SM00065">
    <property type="entry name" value="GAF"/>
    <property type="match status" value="2"/>
</dbReference>
<evidence type="ECO:0000313" key="4">
    <source>
        <dbReference type="Proteomes" id="UP000324536"/>
    </source>
</evidence>
<dbReference type="SUPFAM" id="SSF55073">
    <property type="entry name" value="Nucleotide cyclase"/>
    <property type="match status" value="1"/>
</dbReference>
<dbReference type="InterPro" id="IPR012292">
    <property type="entry name" value="Globin/Proto"/>
</dbReference>
<dbReference type="EMBL" id="CP043506">
    <property type="protein sequence ID" value="QEO16947.1"/>
    <property type="molecule type" value="Genomic_DNA"/>
</dbReference>
<sequence length="1605" mass="178335">MSLWYGVSLGALLLCGSVIEYHDYRHVASVVEAEAQRDGEAYANLIAGRLNVRFTELEVASVALLGRNDDAASPLPEAQQSLRRYLLSRTAPDVFNVFAEDGERIQWSVMPQGADSDGTEDTFFPVGNTSEHKIGQIRTGEDTGLPVLPIRVHGATEYHEGYYLNTLYSIVRLLDQAGLADGQRDWTFDVMDTRNGALIRHGLGQDSETSATAAQDRLIMVPVAGYPFSVRVHVPKHGIWRAYRKQASTRWAMEALMVLLILGAGGLLIRRRDKEQMRHLQRLTEFNAFMAQINQCIGQVEHETDLLQEVCDMAIHYAHLKIAVICRPDEHNNISLLALSGPAHCMDGINVSITPSQADECSNLGRVWTEGEAIFDGAFETTNLNDQCKLWAQKYGVRSNAVLPIYRDGKIWAMLSVYHEQANIFDDQLKALLDEIVTDISRGLAGLYSRHLQNALLDNSVVGILLIKNMVIQLSNTHAAQMLGLPPGGLLNRPAEILYPDKQEYGRMKAAYEHLWDKGRVRVPGVRLARSDGHIMIADFSGVCLRDLSGDVSVWTMEDVTSRDLAQRLYHALLNTADAVLQATTEQETCDRTCADLVHDTLFHAVWIGKPDEAGTLHVVSHAGEGTDGIEELDFTIRPDAPFQPVSARAWVKAEVVYSNDELAEQGGASWNAFAQRNRWRAILAAPIWRGGKVWAVITFVSPHPQVFDEQSVAMCQRVADLLGHALDKLDAKRHIERMQEQEAERARHDPLTGLPNRLALEEYMPQALARARRYGTTVAVGMLDLDDFKQVNDTYGHEAGDRLLQELAQRIRQDLRETDYVVRLGGDEFVVVLEGLDALLPAEQAIRALDHLHTVVETPFRVKGDATAMVGMTLGLAFFPMDGDDVDTLLRRADAAMYQSKDSKATRKNWWCLASASTGKSDADEGPPEGLPFDAYGPQAQEILVRAKGFLGQLRQNFIERFYEAVSEIKGWDKVLAALTPEELERLKQRQGEHLDFLLAPETTRNDIERVAVRQGVMHALSGVDAVLLTEAYSLYRRLLIDSLDKAMLRACDRYQILLTTEIRLQDDKGAQLEVGQAAEQEYFSLLSDPLPDVSCVWPDASGQALQALGHLPGIQAALLFRMNAAGDLVVESSGGPRGQQLLDALVAQDLRPRLNPSLPTGRSITALAWRTRQIQSCASCALAPDLVVWSEIADRTGAASIMSLPIRQENGHVVAVLTLYGVCPSQFESLMMQQFARGLQQRWEQIWQRCYTRQAPVVTEERSRHLRECLFSGGLRMFMQPIVDLRSGELLEVEALARLREADGTIVSPAVFLPLLGREELDRLFQLGLEQGLDWLSRWDAQGLSINLSINMPPSCLLDADGPTKMEEALRQHGIAPQRLTVELLEMQGIDPSVQSTVIRRYKAMGVQMAIDDLGSGYSSLLRLSSLPFDIIKVDQGVLSHIHETPLQIFSVVKSVLDMGADFHSRVVVEGLEDAGMIEAMYYLGSRYGQGYGIARPMPPESFMDWHNSYKGVSTATGVVTTPLGALACHWMRIRSGQATAPDVSEGCPVAQWLDTSGLSDHEAARWHACSHDRDAYPDEARKFTDWLLEQVTQAANAKKRRG</sequence>
<dbReference type="CDD" id="cd14759">
    <property type="entry name" value="GS_GGDEF_2"/>
    <property type="match status" value="1"/>
</dbReference>
<dbReference type="Gene3D" id="3.20.20.450">
    <property type="entry name" value="EAL domain"/>
    <property type="match status" value="1"/>
</dbReference>
<dbReference type="OrthoDB" id="23692at2"/>
<protein>
    <submittedName>
        <fullName evidence="3">EAL domain-containing protein</fullName>
    </submittedName>
</protein>
<name>A0A5C1YPD8_9PROT</name>
<dbReference type="InterPro" id="IPR001633">
    <property type="entry name" value="EAL_dom"/>
</dbReference>
<keyword evidence="4" id="KW-1185">Reference proteome</keyword>
<dbReference type="Pfam" id="PF11563">
    <property type="entry name" value="Protoglobin"/>
    <property type="match status" value="1"/>
</dbReference>
<dbReference type="Proteomes" id="UP000324536">
    <property type="component" value="Chromosome"/>
</dbReference>
<dbReference type="PANTHER" id="PTHR33121">
    <property type="entry name" value="CYCLIC DI-GMP PHOSPHODIESTERASE PDEF"/>
    <property type="match status" value="1"/>
</dbReference>
<dbReference type="InterPro" id="IPR050706">
    <property type="entry name" value="Cyclic-di-GMP_PDE-like"/>
</dbReference>
<dbReference type="InterPro" id="IPR029016">
    <property type="entry name" value="GAF-like_dom_sf"/>
</dbReference>
<dbReference type="InterPro" id="IPR000160">
    <property type="entry name" value="GGDEF_dom"/>
</dbReference>
<dbReference type="Gene3D" id="3.30.450.40">
    <property type="match status" value="3"/>
</dbReference>
<dbReference type="GO" id="GO:0020037">
    <property type="term" value="F:heme binding"/>
    <property type="evidence" value="ECO:0007669"/>
    <property type="project" value="InterPro"/>
</dbReference>
<dbReference type="PANTHER" id="PTHR33121:SF70">
    <property type="entry name" value="SIGNALING PROTEIN YKOW"/>
    <property type="match status" value="1"/>
</dbReference>
<dbReference type="SMART" id="SM00052">
    <property type="entry name" value="EAL"/>
    <property type="match status" value="1"/>
</dbReference>
<feature type="domain" description="EAL" evidence="1">
    <location>
        <begin position="1261"/>
        <end position="1513"/>
    </location>
</feature>